<dbReference type="EMBL" id="JACXAA010000023">
    <property type="protein sequence ID" value="MBD2757464.1"/>
    <property type="molecule type" value="Genomic_DNA"/>
</dbReference>
<comment type="caution">
    <text evidence="3">The sequence shown here is derived from an EMBL/GenBank/DDBJ whole genome shotgun (WGS) entry which is preliminary data.</text>
</comment>
<sequence length="209" mass="22626">MDALSFPRSYAQGNQYDPQNELRGNGKPVQFTKPTKPFTAVEIRPFPADIMIDAGADESVIAVAVDENLRPFLRIDEQAGKLMVSFEHPQGKPFWVSSKLIKMTIKTPELTGLLYQSNSKLVVNNLHGDSLEVANQGNATITLQGSVKTMKLTNSANGTVHAEKLITQKADVVSHVNGNVRVNAKEVSSVNTGLGSIVNVADSAQKPKQ</sequence>
<organism evidence="3 4">
    <name type="scientific">Spirosoma validum</name>
    <dbReference type="NCBI Taxonomy" id="2771355"/>
    <lineage>
        <taxon>Bacteria</taxon>
        <taxon>Pseudomonadati</taxon>
        <taxon>Bacteroidota</taxon>
        <taxon>Cytophagia</taxon>
        <taxon>Cytophagales</taxon>
        <taxon>Cytophagaceae</taxon>
        <taxon>Spirosoma</taxon>
    </lineage>
</organism>
<gene>
    <name evidence="3" type="ORF">IC230_31635</name>
</gene>
<keyword evidence="4" id="KW-1185">Reference proteome</keyword>
<reference evidence="3" key="1">
    <citation type="submission" date="2020-09" db="EMBL/GenBank/DDBJ databases">
        <authorList>
            <person name="Kim M.K."/>
        </authorList>
    </citation>
    <scope>NUCLEOTIDE SEQUENCE</scope>
    <source>
        <strain evidence="3">BT704</strain>
    </source>
</reference>
<evidence type="ECO:0000256" key="1">
    <source>
        <dbReference type="SAM" id="MobiDB-lite"/>
    </source>
</evidence>
<dbReference type="RefSeq" id="WP_191043088.1">
    <property type="nucleotide sequence ID" value="NZ_JACXAA010000023.1"/>
</dbReference>
<proteinExistence type="predicted"/>
<dbReference type="InterPro" id="IPR021255">
    <property type="entry name" value="DUF2807"/>
</dbReference>
<accession>A0A927GH15</accession>
<dbReference type="Proteomes" id="UP000653797">
    <property type="component" value="Unassembled WGS sequence"/>
</dbReference>
<dbReference type="Gene3D" id="2.160.20.120">
    <property type="match status" value="1"/>
</dbReference>
<feature type="region of interest" description="Disordered" evidence="1">
    <location>
        <begin position="1"/>
        <end position="33"/>
    </location>
</feature>
<evidence type="ECO:0000313" key="3">
    <source>
        <dbReference type="EMBL" id="MBD2757464.1"/>
    </source>
</evidence>
<dbReference type="Pfam" id="PF10988">
    <property type="entry name" value="DUF2807"/>
    <property type="match status" value="1"/>
</dbReference>
<dbReference type="AlphaFoldDB" id="A0A927GH15"/>
<evidence type="ECO:0000313" key="4">
    <source>
        <dbReference type="Proteomes" id="UP000653797"/>
    </source>
</evidence>
<evidence type="ECO:0000259" key="2">
    <source>
        <dbReference type="Pfam" id="PF10988"/>
    </source>
</evidence>
<protein>
    <submittedName>
        <fullName evidence="3">DUF2807 domain-containing protein</fullName>
    </submittedName>
</protein>
<feature type="domain" description="Putative auto-transporter adhesin head GIN" evidence="2">
    <location>
        <begin position="47"/>
        <end position="191"/>
    </location>
</feature>
<name>A0A927GH15_9BACT</name>